<gene>
    <name evidence="3" type="primary">LOC110974563</name>
</gene>
<sequence>MESFDASISVPVISCPSSPEPSDELEEVYQGLTVESIHCALAEREDSDKSPPLERSASFPDRTLANHNFSGRRQQRGSSEDSFDETSTSTLTPPPSISPDPPPSSPPNPAAATPTGITQTEMRMPSPDRMYLDMVGDLEVMMDIAKSMHELARHTKSLLHAAYERVDLGDPRVRNLGMAGVLKDLRLESAHSVVDGQRAQLRYEKVLADVRRLRRCLRNLGFWRLGGASLSTAGPPVPPPAPDTTWGLPHHSYLSHDIP</sequence>
<evidence type="ECO:0000313" key="3">
    <source>
        <dbReference type="RefSeq" id="XP_022081992.1"/>
    </source>
</evidence>
<feature type="compositionally biased region" description="Basic and acidic residues" evidence="1">
    <location>
        <begin position="41"/>
        <end position="52"/>
    </location>
</feature>
<dbReference type="KEGG" id="aplc:110974563"/>
<accession>A0A8B7XPA1</accession>
<dbReference type="OMA" id="IAKSMHE"/>
<dbReference type="AlphaFoldDB" id="A0A8B7XPA1"/>
<name>A0A8B7XPA1_ACAPL</name>
<dbReference type="GeneID" id="110974563"/>
<protein>
    <submittedName>
        <fullName evidence="3">WASH complex subunit 1-like</fullName>
    </submittedName>
</protein>
<reference evidence="3" key="1">
    <citation type="submission" date="2025-08" db="UniProtKB">
        <authorList>
            <consortium name="RefSeq"/>
        </authorList>
    </citation>
    <scope>IDENTIFICATION</scope>
</reference>
<evidence type="ECO:0000313" key="2">
    <source>
        <dbReference type="Proteomes" id="UP000694845"/>
    </source>
</evidence>
<feature type="compositionally biased region" description="Pro residues" evidence="1">
    <location>
        <begin position="92"/>
        <end position="109"/>
    </location>
</feature>
<dbReference type="Proteomes" id="UP000694845">
    <property type="component" value="Unplaced"/>
</dbReference>
<feature type="region of interest" description="Disordered" evidence="1">
    <location>
        <begin position="40"/>
        <end position="126"/>
    </location>
</feature>
<dbReference type="RefSeq" id="XP_022081992.1">
    <property type="nucleotide sequence ID" value="XM_022226300.1"/>
</dbReference>
<evidence type="ECO:0000256" key="1">
    <source>
        <dbReference type="SAM" id="MobiDB-lite"/>
    </source>
</evidence>
<dbReference type="OrthoDB" id="10426732at2759"/>
<proteinExistence type="predicted"/>
<feature type="region of interest" description="Disordered" evidence="1">
    <location>
        <begin position="1"/>
        <end position="26"/>
    </location>
</feature>
<organism evidence="2 3">
    <name type="scientific">Acanthaster planci</name>
    <name type="common">Crown-of-thorns starfish</name>
    <dbReference type="NCBI Taxonomy" id="133434"/>
    <lineage>
        <taxon>Eukaryota</taxon>
        <taxon>Metazoa</taxon>
        <taxon>Echinodermata</taxon>
        <taxon>Eleutherozoa</taxon>
        <taxon>Asterozoa</taxon>
        <taxon>Asteroidea</taxon>
        <taxon>Valvatacea</taxon>
        <taxon>Valvatida</taxon>
        <taxon>Acanthasteridae</taxon>
        <taxon>Acanthaster</taxon>
    </lineage>
</organism>
<keyword evidence="2" id="KW-1185">Reference proteome</keyword>
<feature type="compositionally biased region" description="Low complexity" evidence="1">
    <location>
        <begin position="7"/>
        <end position="17"/>
    </location>
</feature>